<dbReference type="Gene3D" id="1.20.1270.10">
    <property type="match status" value="1"/>
</dbReference>
<evidence type="ECO:0000256" key="6">
    <source>
        <dbReference type="ARBA" id="ARBA00022840"/>
    </source>
</evidence>
<evidence type="ECO:0000256" key="3">
    <source>
        <dbReference type="ARBA" id="ARBA00014415"/>
    </source>
</evidence>
<dbReference type="FunFam" id="1.20.1270.10:FF:000001">
    <property type="entry name" value="Molecular chaperone DnaK"/>
    <property type="match status" value="1"/>
</dbReference>
<accession>W4HKC6</accession>
<keyword evidence="11" id="KW-0175">Coiled coil</keyword>
<keyword evidence="5 9" id="KW-0547">Nucleotide-binding</keyword>
<dbReference type="SUPFAM" id="SSF100920">
    <property type="entry name" value="Heat shock protein 70kD (HSP70), peptide-binding domain"/>
    <property type="match status" value="1"/>
</dbReference>
<dbReference type="FunFam" id="3.30.420.40:FF:000004">
    <property type="entry name" value="Molecular chaperone DnaK"/>
    <property type="match status" value="1"/>
</dbReference>
<dbReference type="InterPro" id="IPR029048">
    <property type="entry name" value="HSP70_C_sf"/>
</dbReference>
<comment type="function">
    <text evidence="1 9">Acts as a chaperone.</text>
</comment>
<dbReference type="STRING" id="1379903.ATO8_12771"/>
<dbReference type="FunFam" id="2.60.34.10:FF:000014">
    <property type="entry name" value="Chaperone protein DnaK HSP70"/>
    <property type="match status" value="1"/>
</dbReference>
<evidence type="ECO:0000256" key="9">
    <source>
        <dbReference type="HAMAP-Rule" id="MF_00332"/>
    </source>
</evidence>
<organism evidence="13 14">
    <name type="scientific">Roseivivax marinus</name>
    <dbReference type="NCBI Taxonomy" id="1379903"/>
    <lineage>
        <taxon>Bacteria</taxon>
        <taxon>Pseudomonadati</taxon>
        <taxon>Pseudomonadota</taxon>
        <taxon>Alphaproteobacteria</taxon>
        <taxon>Rhodobacterales</taxon>
        <taxon>Roseobacteraceae</taxon>
        <taxon>Roseivivax</taxon>
    </lineage>
</organism>
<evidence type="ECO:0000313" key="14">
    <source>
        <dbReference type="Proteomes" id="UP000019063"/>
    </source>
</evidence>
<evidence type="ECO:0000256" key="12">
    <source>
        <dbReference type="SAM" id="MobiDB-lite"/>
    </source>
</evidence>
<dbReference type="Gene3D" id="3.90.640.10">
    <property type="entry name" value="Actin, Chain A, domain 4"/>
    <property type="match status" value="1"/>
</dbReference>
<evidence type="ECO:0000313" key="13">
    <source>
        <dbReference type="EMBL" id="ETW12425.1"/>
    </source>
</evidence>
<keyword evidence="7 9" id="KW-0346">Stress response</keyword>
<dbReference type="InterPro" id="IPR012725">
    <property type="entry name" value="Chaperone_DnaK"/>
</dbReference>
<dbReference type="HAMAP" id="MF_00332">
    <property type="entry name" value="DnaK"/>
    <property type="match status" value="1"/>
</dbReference>
<keyword evidence="14" id="KW-1185">Reference proteome</keyword>
<reference evidence="13 14" key="1">
    <citation type="journal article" date="2014" name="Antonie Van Leeuwenhoek">
        <title>Roseivivax atlanticus sp. nov., isolated from surface seawater of the Atlantic Ocean.</title>
        <authorList>
            <person name="Li G."/>
            <person name="Lai Q."/>
            <person name="Liu X."/>
            <person name="Sun F."/>
            <person name="Shao Z."/>
        </authorList>
    </citation>
    <scope>NUCLEOTIDE SEQUENCE [LARGE SCALE GENOMIC DNA]</scope>
    <source>
        <strain evidence="13 14">22II-s10s</strain>
    </source>
</reference>
<protein>
    <recommendedName>
        <fullName evidence="3 9">Chaperone protein DnaK</fullName>
    </recommendedName>
    <alternativeName>
        <fullName evidence="9">HSP70</fullName>
    </alternativeName>
    <alternativeName>
        <fullName evidence="9">Heat shock 70 kDa protein</fullName>
    </alternativeName>
    <alternativeName>
        <fullName evidence="9">Heat shock protein 70</fullName>
    </alternativeName>
</protein>
<dbReference type="InterPro" id="IPR043129">
    <property type="entry name" value="ATPase_NBD"/>
</dbReference>
<evidence type="ECO:0000256" key="8">
    <source>
        <dbReference type="ARBA" id="ARBA00023186"/>
    </source>
</evidence>
<dbReference type="InterPro" id="IPR013126">
    <property type="entry name" value="Hsp_70_fam"/>
</dbReference>
<dbReference type="PROSITE" id="PS01036">
    <property type="entry name" value="HSP70_3"/>
    <property type="match status" value="1"/>
</dbReference>
<keyword evidence="8 9" id="KW-0143">Chaperone</keyword>
<sequence length="641" mass="69315">MGKVIGIDLGTTNSCVAIMDGSQAKVIENAEGARTTPSIVGFTDDERLVGQPAKRQAVTNPTNTIFGVKRLIGRRQDDPDLAKDKKNMPYEIVDGGNGDAWVKAKGETYSPSQVSAFILQKMKETAESYLGEEVTQAVITVPAYFNDQQRQATKDAGKIAGLEVLRIINEPTAAALAYGLDKKESKTIAVYDLGGGTFDVTILEIDDGLFEVKSTNGDTFLGGEDFDMRIVNYLADEFKKENQVDLTQDKMALQRLKEAAEKAKIELSSASQTEINQPFISMGSNGQPLHMVMKLTRAKLESLVGDLIKGSIKPCQAALKDAGLSTDDIDEVVLVGGQTRMPKVIEEVTKFFGKEPHKGVNPDEVVAMGAAIQAGVLQGDVKDVVLLDVTPLSLGIETLGGVFTRLIDRNTTIPTKKSQIFSTAEDNQNAVTIRVFQGEREMAADNKMLGQFNLEDIPPAPRGMPQIEVTFDIDANGIVHVGAKDKGTNKEQKITIQASGGLSESDIEQMVKDAEENAEADKKRRDLVDARNQAESLIHSTEKSMEEHGDKVDPSTIEAIELAIAALKDELENDDPEKIRSGIQNVTEAAMKLGEAIYKSQADDSAGDADPDADDQSQNSASGDDDIVDADFEDLDDSKRA</sequence>
<feature type="coiled-coil region" evidence="11">
    <location>
        <begin position="246"/>
        <end position="273"/>
    </location>
</feature>
<name>W4HKC6_9RHOB</name>
<feature type="compositionally biased region" description="Acidic residues" evidence="12">
    <location>
        <begin position="605"/>
        <end position="615"/>
    </location>
</feature>
<evidence type="ECO:0000256" key="4">
    <source>
        <dbReference type="ARBA" id="ARBA00022553"/>
    </source>
</evidence>
<evidence type="ECO:0000256" key="7">
    <source>
        <dbReference type="ARBA" id="ARBA00023016"/>
    </source>
</evidence>
<keyword evidence="6 9" id="KW-0067">ATP-binding</keyword>
<evidence type="ECO:0000256" key="1">
    <source>
        <dbReference type="ARBA" id="ARBA00002290"/>
    </source>
</evidence>
<dbReference type="InterPro" id="IPR029047">
    <property type="entry name" value="HSP70_peptide-bd_sf"/>
</dbReference>
<dbReference type="EMBL" id="AQQW01000007">
    <property type="protein sequence ID" value="ETW12425.1"/>
    <property type="molecule type" value="Genomic_DNA"/>
</dbReference>
<dbReference type="Gene3D" id="2.60.34.10">
    <property type="entry name" value="Substrate Binding Domain Of DNAk, Chain A, domain 1"/>
    <property type="match status" value="1"/>
</dbReference>
<dbReference type="PANTHER" id="PTHR19375">
    <property type="entry name" value="HEAT SHOCK PROTEIN 70KDA"/>
    <property type="match status" value="1"/>
</dbReference>
<dbReference type="NCBIfam" id="TIGR02350">
    <property type="entry name" value="prok_dnaK"/>
    <property type="match status" value="1"/>
</dbReference>
<dbReference type="SUPFAM" id="SSF100934">
    <property type="entry name" value="Heat shock protein 70kD (HSP70), C-terminal subdomain"/>
    <property type="match status" value="1"/>
</dbReference>
<proteinExistence type="evidence at transcript level"/>
<dbReference type="OrthoDB" id="9766019at2"/>
<evidence type="ECO:0000256" key="10">
    <source>
        <dbReference type="RuleBase" id="RU003322"/>
    </source>
</evidence>
<evidence type="ECO:0000256" key="11">
    <source>
        <dbReference type="SAM" id="Coils"/>
    </source>
</evidence>
<dbReference type="GO" id="GO:0140662">
    <property type="term" value="F:ATP-dependent protein folding chaperone"/>
    <property type="evidence" value="ECO:0007669"/>
    <property type="project" value="InterPro"/>
</dbReference>
<dbReference type="Gene3D" id="3.30.420.40">
    <property type="match status" value="2"/>
</dbReference>
<dbReference type="Proteomes" id="UP000019063">
    <property type="component" value="Unassembled WGS sequence"/>
</dbReference>
<dbReference type="FunFam" id="3.90.640.10:FF:000003">
    <property type="entry name" value="Molecular chaperone DnaK"/>
    <property type="match status" value="1"/>
</dbReference>
<dbReference type="NCBIfam" id="NF003520">
    <property type="entry name" value="PRK05183.1"/>
    <property type="match status" value="1"/>
</dbReference>
<dbReference type="PATRIC" id="fig|1317118.6.peg.2630"/>
<feature type="region of interest" description="Disordered" evidence="12">
    <location>
        <begin position="597"/>
        <end position="641"/>
    </location>
</feature>
<comment type="caution">
    <text evidence="13">The sequence shown here is derived from an EMBL/GenBank/DDBJ whole genome shotgun (WGS) entry which is preliminary data.</text>
</comment>
<dbReference type="PROSITE" id="PS00329">
    <property type="entry name" value="HSP70_2"/>
    <property type="match status" value="1"/>
</dbReference>
<feature type="compositionally biased region" description="Acidic residues" evidence="12">
    <location>
        <begin position="623"/>
        <end position="641"/>
    </location>
</feature>
<dbReference type="AlphaFoldDB" id="W4HKC6"/>
<comment type="induction">
    <text evidence="9">By stress conditions e.g. heat shock.</text>
</comment>
<dbReference type="NCBIfam" id="NF001413">
    <property type="entry name" value="PRK00290.1"/>
    <property type="match status" value="1"/>
</dbReference>
<dbReference type="PRINTS" id="PR00301">
    <property type="entry name" value="HEATSHOCK70"/>
</dbReference>
<keyword evidence="4 9" id="KW-0597">Phosphoprotein</keyword>
<dbReference type="SUPFAM" id="SSF53067">
    <property type="entry name" value="Actin-like ATPase domain"/>
    <property type="match status" value="2"/>
</dbReference>
<evidence type="ECO:0000256" key="2">
    <source>
        <dbReference type="ARBA" id="ARBA00007381"/>
    </source>
</evidence>
<comment type="similarity">
    <text evidence="2 9 10">Belongs to the heat shock protein 70 family.</text>
</comment>
<dbReference type="GO" id="GO:0051082">
    <property type="term" value="F:unfolded protein binding"/>
    <property type="evidence" value="ECO:0007669"/>
    <property type="project" value="InterPro"/>
</dbReference>
<gene>
    <name evidence="9 13" type="primary">dnaK</name>
    <name evidence="13" type="ORF">ATO8_12771</name>
</gene>
<dbReference type="Pfam" id="PF00012">
    <property type="entry name" value="HSP70"/>
    <property type="match status" value="1"/>
</dbReference>
<dbReference type="eggNOG" id="COG0443">
    <property type="taxonomic scope" value="Bacteria"/>
</dbReference>
<evidence type="ECO:0000256" key="5">
    <source>
        <dbReference type="ARBA" id="ARBA00022741"/>
    </source>
</evidence>
<dbReference type="PROSITE" id="PS00297">
    <property type="entry name" value="HSP70_1"/>
    <property type="match status" value="1"/>
</dbReference>
<feature type="modified residue" description="Phosphothreonine; by autocatalysis" evidence="9">
    <location>
        <position position="197"/>
    </location>
</feature>
<dbReference type="GO" id="GO:0005524">
    <property type="term" value="F:ATP binding"/>
    <property type="evidence" value="ECO:0007669"/>
    <property type="project" value="UniProtKB-UniRule"/>
</dbReference>
<dbReference type="InterPro" id="IPR018181">
    <property type="entry name" value="Heat_shock_70_CS"/>
</dbReference>
<dbReference type="RefSeq" id="WP_043844903.1">
    <property type="nucleotide sequence ID" value="NZ_AQQW01000007.1"/>
</dbReference>
<dbReference type="FunFam" id="3.30.30.30:FF:000003">
    <property type="entry name" value="Heat shock protein 9"/>
    <property type="match status" value="1"/>
</dbReference>